<evidence type="ECO:0000313" key="4">
    <source>
        <dbReference type="EMBL" id="HJB38724.1"/>
    </source>
</evidence>
<accession>A0A9D2M0R4</accession>
<dbReference type="InterPro" id="IPR003646">
    <property type="entry name" value="SH3-like_bac-type"/>
</dbReference>
<evidence type="ECO:0000259" key="3">
    <source>
        <dbReference type="PROSITE" id="PS51781"/>
    </source>
</evidence>
<dbReference type="PROSITE" id="PS51257">
    <property type="entry name" value="PROKAR_LIPOPROTEIN"/>
    <property type="match status" value="1"/>
</dbReference>
<evidence type="ECO:0000256" key="1">
    <source>
        <dbReference type="SAM" id="MobiDB-lite"/>
    </source>
</evidence>
<dbReference type="AlphaFoldDB" id="A0A9D2M0R4"/>
<feature type="chain" id="PRO_5039037896" evidence="2">
    <location>
        <begin position="20"/>
        <end position="175"/>
    </location>
</feature>
<dbReference type="Proteomes" id="UP000824214">
    <property type="component" value="Unassembled WGS sequence"/>
</dbReference>
<sequence length="175" mass="17865">MKKLVYLALALCVMVAAFSGCGGKSDDGGNSSAVSSPPATVTPTPTPESQTAKALRVTADSGLNIRAEASTDGEILGLAENGQRLALMLEDPQNGWYQVQYNGQTAFVSADYAEVVEVTLEEYNQLRGTSSGTDTTSDTSAAATPTPAPDDTSSSGADSSSSTSSTNPVDAEDGE</sequence>
<feature type="signal peptide" evidence="2">
    <location>
        <begin position="1"/>
        <end position="19"/>
    </location>
</feature>
<reference evidence="4" key="1">
    <citation type="journal article" date="2021" name="PeerJ">
        <title>Extensive microbial diversity within the chicken gut microbiome revealed by metagenomics and culture.</title>
        <authorList>
            <person name="Gilroy R."/>
            <person name="Ravi A."/>
            <person name="Getino M."/>
            <person name="Pursley I."/>
            <person name="Horton D.L."/>
            <person name="Alikhan N.F."/>
            <person name="Baker D."/>
            <person name="Gharbi K."/>
            <person name="Hall N."/>
            <person name="Watson M."/>
            <person name="Adriaenssens E.M."/>
            <person name="Foster-Nyarko E."/>
            <person name="Jarju S."/>
            <person name="Secka A."/>
            <person name="Antonio M."/>
            <person name="Oren A."/>
            <person name="Chaudhuri R.R."/>
            <person name="La Ragione R."/>
            <person name="Hildebrand F."/>
            <person name="Pallen M.J."/>
        </authorList>
    </citation>
    <scope>NUCLEOTIDE SEQUENCE</scope>
    <source>
        <strain evidence="4">ChiBcolR8-3208</strain>
    </source>
</reference>
<protein>
    <submittedName>
        <fullName evidence="4">SH3 domain-containing protein</fullName>
    </submittedName>
</protein>
<feature type="region of interest" description="Disordered" evidence="1">
    <location>
        <begin position="126"/>
        <end position="175"/>
    </location>
</feature>
<comment type="caution">
    <text evidence="4">The sequence shown here is derived from an EMBL/GenBank/DDBJ whole genome shotgun (WGS) entry which is preliminary data.</text>
</comment>
<feature type="compositionally biased region" description="Low complexity" evidence="1">
    <location>
        <begin position="31"/>
        <end position="43"/>
    </location>
</feature>
<evidence type="ECO:0000313" key="5">
    <source>
        <dbReference type="Proteomes" id="UP000824214"/>
    </source>
</evidence>
<evidence type="ECO:0000256" key="2">
    <source>
        <dbReference type="SAM" id="SignalP"/>
    </source>
</evidence>
<gene>
    <name evidence="4" type="ORF">H9942_11770</name>
</gene>
<organism evidence="4 5">
    <name type="scientific">Candidatus Acutalibacter ornithocaccae</name>
    <dbReference type="NCBI Taxonomy" id="2838416"/>
    <lineage>
        <taxon>Bacteria</taxon>
        <taxon>Bacillati</taxon>
        <taxon>Bacillota</taxon>
        <taxon>Clostridia</taxon>
        <taxon>Eubacteriales</taxon>
        <taxon>Acutalibacteraceae</taxon>
        <taxon>Acutalibacter</taxon>
    </lineage>
</organism>
<feature type="region of interest" description="Disordered" evidence="1">
    <location>
        <begin position="25"/>
        <end position="51"/>
    </location>
</feature>
<reference evidence="4" key="2">
    <citation type="submission" date="2021-04" db="EMBL/GenBank/DDBJ databases">
        <authorList>
            <person name="Gilroy R."/>
        </authorList>
    </citation>
    <scope>NUCLEOTIDE SEQUENCE</scope>
    <source>
        <strain evidence="4">ChiBcolR8-3208</strain>
    </source>
</reference>
<dbReference type="Pfam" id="PF08239">
    <property type="entry name" value="SH3_3"/>
    <property type="match status" value="1"/>
</dbReference>
<dbReference type="SMART" id="SM00287">
    <property type="entry name" value="SH3b"/>
    <property type="match status" value="1"/>
</dbReference>
<feature type="compositionally biased region" description="Low complexity" evidence="1">
    <location>
        <begin position="128"/>
        <end position="166"/>
    </location>
</feature>
<keyword evidence="2" id="KW-0732">Signal</keyword>
<dbReference type="Gene3D" id="2.30.30.40">
    <property type="entry name" value="SH3 Domains"/>
    <property type="match status" value="1"/>
</dbReference>
<proteinExistence type="predicted"/>
<feature type="domain" description="SH3b" evidence="3">
    <location>
        <begin position="52"/>
        <end position="117"/>
    </location>
</feature>
<dbReference type="EMBL" id="DWXZ01000252">
    <property type="protein sequence ID" value="HJB38724.1"/>
    <property type="molecule type" value="Genomic_DNA"/>
</dbReference>
<dbReference type="PROSITE" id="PS51781">
    <property type="entry name" value="SH3B"/>
    <property type="match status" value="1"/>
</dbReference>
<name>A0A9D2M0R4_9FIRM</name>